<organism evidence="7 8">
    <name type="scientific">Durusdinium trenchii</name>
    <dbReference type="NCBI Taxonomy" id="1381693"/>
    <lineage>
        <taxon>Eukaryota</taxon>
        <taxon>Sar</taxon>
        <taxon>Alveolata</taxon>
        <taxon>Dinophyceae</taxon>
        <taxon>Suessiales</taxon>
        <taxon>Symbiodiniaceae</taxon>
        <taxon>Durusdinium</taxon>
    </lineage>
</organism>
<sequence length="836" mass="91242">GKLHKDDDDAEQRRLGNLSGDVSHDEHKSDCAEGPPLSRKRSMDAKVITLSNGSSLHVYADGRKVQHSPDGTVIESYPDGTKVQISPAGVKIEVRPNGSRVQTNPDGTKLEIMPDGGTTQTSPDGTVVEIRKDGSRTQRNPDGVVINIAPDGSRFQEFPDGTVIEIRPDGSKFQTNSDGTQLNIASNGHVEKHASGSSSGRSAQVASGDSSKSVSSPAFLQQKISSLLKENNQLKDTLRFVENKASEDVQATKKETQEEMQKVIDQLTEAHEKAAKAEQLENALLESTSELDKVKQQFESLKTTHDVSVKDLQTSLEKVTEDKARLETFFENRLKEETASLQEQIKSLEELTKKNAENMQLSGNDTSAELTTTRTKLLSAESKLRDAEARAEQLSQELQASGLKDSESSELRNRVKKLQDSLALSEEDKEALHAQVEDLIFKGGSCAEQLNDLKKERDRAVEDRETSYAKLADITEKMVEAVSSLTERENELADAYNELSQLRQNATLNADPSGLDKALQAERKRSKELEAKLRSGKDVEAEAKLADANKQLEAQVRVIAQLEQRVQSFDNQFSRAKEMQSSSLENLRHRLEHAELHLKEVQEELDAANEDRDSLRGQLAAMAPSSPRSVGSNAEADDKNERLQREVTELQTKLARRERELDEQVARVADLEQMQALSTPIESVKAVDTSTTRTALPGPAGMPSGMPARPPAMAALLGQLQGGASNLKKTPQDAEARPARPVNPLLAAIQQGAKLKSVADDEGRPPAKRPGPPGGGPSMPSFAELCQLKAKQRAHKSQRIDDLLAKNKEKSAATISPGNAELQRALAKRAGNAKAA</sequence>
<dbReference type="InterPro" id="IPR050839">
    <property type="entry name" value="Rho-assoc_Ser/Thr_Kinase"/>
</dbReference>
<dbReference type="PROSITE" id="PS51082">
    <property type="entry name" value="WH2"/>
    <property type="match status" value="1"/>
</dbReference>
<feature type="compositionally biased region" description="Low complexity" evidence="5">
    <location>
        <begin position="695"/>
        <end position="711"/>
    </location>
</feature>
<feature type="region of interest" description="Disordered" evidence="5">
    <location>
        <begin position="97"/>
        <end position="143"/>
    </location>
</feature>
<evidence type="ECO:0000256" key="2">
    <source>
        <dbReference type="ARBA" id="ARBA00047899"/>
    </source>
</evidence>
<feature type="coiled-coil region" evidence="4">
    <location>
        <begin position="224"/>
        <end position="297"/>
    </location>
</feature>
<feature type="compositionally biased region" description="Basic and acidic residues" evidence="5">
    <location>
        <begin position="1"/>
        <end position="14"/>
    </location>
</feature>
<feature type="region of interest" description="Disordered" evidence="5">
    <location>
        <begin position="752"/>
        <end position="820"/>
    </location>
</feature>
<feature type="region of interest" description="Disordered" evidence="5">
    <location>
        <begin position="382"/>
        <end position="411"/>
    </location>
</feature>
<feature type="domain" description="WH2" evidence="6">
    <location>
        <begin position="741"/>
        <end position="758"/>
    </location>
</feature>
<name>A0ABP0IIB2_9DINO</name>
<evidence type="ECO:0000313" key="7">
    <source>
        <dbReference type="EMBL" id="CAK9002343.1"/>
    </source>
</evidence>
<feature type="region of interest" description="Disordered" evidence="5">
    <location>
        <begin position="1"/>
        <end position="43"/>
    </location>
</feature>
<feature type="compositionally biased region" description="Basic and acidic residues" evidence="5">
    <location>
        <begin position="798"/>
        <end position="811"/>
    </location>
</feature>
<dbReference type="InterPro" id="IPR003124">
    <property type="entry name" value="WH2_dom"/>
</dbReference>
<dbReference type="PANTHER" id="PTHR22988">
    <property type="entry name" value="MYOTONIC DYSTROPHY S/T KINASE-RELATED"/>
    <property type="match status" value="1"/>
</dbReference>
<feature type="compositionally biased region" description="Polar residues" evidence="5">
    <location>
        <begin position="172"/>
        <end position="186"/>
    </location>
</feature>
<accession>A0ABP0IIB2</accession>
<evidence type="ECO:0000256" key="4">
    <source>
        <dbReference type="SAM" id="Coils"/>
    </source>
</evidence>
<dbReference type="EMBL" id="CAXAMM010004088">
    <property type="protein sequence ID" value="CAK9002343.1"/>
    <property type="molecule type" value="Genomic_DNA"/>
</dbReference>
<feature type="non-terminal residue" evidence="7">
    <location>
        <position position="1"/>
    </location>
</feature>
<protein>
    <submittedName>
        <fullName evidence="7">Centromere protein J (CENP-J) (Centrosomal P4.1-associated protein) (LAG-3-associated protein) (LYST-interacting protein 1)</fullName>
    </submittedName>
</protein>
<comment type="catalytic activity">
    <reaction evidence="3">
        <text>L-seryl-[protein] + ATP = O-phospho-L-seryl-[protein] + ADP + H(+)</text>
        <dbReference type="Rhea" id="RHEA:17989"/>
        <dbReference type="Rhea" id="RHEA-COMP:9863"/>
        <dbReference type="Rhea" id="RHEA-COMP:11604"/>
        <dbReference type="ChEBI" id="CHEBI:15378"/>
        <dbReference type="ChEBI" id="CHEBI:29999"/>
        <dbReference type="ChEBI" id="CHEBI:30616"/>
        <dbReference type="ChEBI" id="CHEBI:83421"/>
        <dbReference type="ChEBI" id="CHEBI:456216"/>
        <dbReference type="EC" id="2.7.11.1"/>
    </reaction>
</comment>
<reference evidence="7 8" key="1">
    <citation type="submission" date="2024-02" db="EMBL/GenBank/DDBJ databases">
        <authorList>
            <person name="Chen Y."/>
            <person name="Shah S."/>
            <person name="Dougan E. K."/>
            <person name="Thang M."/>
            <person name="Chan C."/>
        </authorList>
    </citation>
    <scope>NUCLEOTIDE SEQUENCE [LARGE SCALE GENOMIC DNA]</scope>
</reference>
<feature type="region of interest" description="Disordered" evidence="5">
    <location>
        <begin position="682"/>
        <end position="711"/>
    </location>
</feature>
<dbReference type="InterPro" id="IPR047002">
    <property type="entry name" value="Tcp10_C_sf"/>
</dbReference>
<dbReference type="Pfam" id="PF02205">
    <property type="entry name" value="WH2"/>
    <property type="match status" value="1"/>
</dbReference>
<feature type="compositionally biased region" description="Polar residues" evidence="5">
    <location>
        <begin position="195"/>
        <end position="205"/>
    </location>
</feature>
<proteinExistence type="predicted"/>
<evidence type="ECO:0000259" key="6">
    <source>
        <dbReference type="PROSITE" id="PS51082"/>
    </source>
</evidence>
<dbReference type="PANTHER" id="PTHR22988:SF71">
    <property type="entry name" value="CITRON RHO-INTERACTING KINASE"/>
    <property type="match status" value="1"/>
</dbReference>
<comment type="caution">
    <text evidence="7">The sequence shown here is derived from an EMBL/GenBank/DDBJ whole genome shotgun (WGS) entry which is preliminary data.</text>
</comment>
<evidence type="ECO:0000256" key="1">
    <source>
        <dbReference type="ARBA" id="ARBA00022553"/>
    </source>
</evidence>
<feature type="compositionally biased region" description="Basic and acidic residues" evidence="5">
    <location>
        <begin position="382"/>
        <end position="391"/>
    </location>
</feature>
<feature type="compositionally biased region" description="Low complexity" evidence="5">
    <location>
        <begin position="207"/>
        <end position="216"/>
    </location>
</feature>
<feature type="region of interest" description="Disordered" evidence="5">
    <location>
        <begin position="620"/>
        <end position="644"/>
    </location>
</feature>
<keyword evidence="1" id="KW-0597">Phosphoprotein</keyword>
<keyword evidence="4" id="KW-0175">Coiled coil</keyword>
<dbReference type="SMART" id="SM00246">
    <property type="entry name" value="WH2"/>
    <property type="match status" value="2"/>
</dbReference>
<evidence type="ECO:0000256" key="5">
    <source>
        <dbReference type="SAM" id="MobiDB-lite"/>
    </source>
</evidence>
<dbReference type="Gene3D" id="2.60.450.20">
    <property type="match status" value="1"/>
</dbReference>
<feature type="compositionally biased region" description="Basic and acidic residues" evidence="5">
    <location>
        <begin position="22"/>
        <end position="31"/>
    </location>
</feature>
<dbReference type="Proteomes" id="UP001642464">
    <property type="component" value="Unassembled WGS sequence"/>
</dbReference>
<gene>
    <name evidence="7" type="ORF">SCF082_LOCUS7304</name>
</gene>
<evidence type="ECO:0000313" key="8">
    <source>
        <dbReference type="Proteomes" id="UP001642464"/>
    </source>
</evidence>
<feature type="region of interest" description="Disordered" evidence="5">
    <location>
        <begin position="167"/>
        <end position="216"/>
    </location>
</feature>
<keyword evidence="8" id="KW-1185">Reference proteome</keyword>
<comment type="catalytic activity">
    <reaction evidence="2">
        <text>L-threonyl-[protein] + ATP = O-phospho-L-threonyl-[protein] + ADP + H(+)</text>
        <dbReference type="Rhea" id="RHEA:46608"/>
        <dbReference type="Rhea" id="RHEA-COMP:11060"/>
        <dbReference type="Rhea" id="RHEA-COMP:11605"/>
        <dbReference type="ChEBI" id="CHEBI:15378"/>
        <dbReference type="ChEBI" id="CHEBI:30013"/>
        <dbReference type="ChEBI" id="CHEBI:30616"/>
        <dbReference type="ChEBI" id="CHEBI:61977"/>
        <dbReference type="ChEBI" id="CHEBI:456216"/>
        <dbReference type="EC" id="2.7.11.1"/>
    </reaction>
</comment>
<evidence type="ECO:0000256" key="3">
    <source>
        <dbReference type="ARBA" id="ARBA00048679"/>
    </source>
</evidence>